<reference evidence="2 3" key="1">
    <citation type="submission" date="2016-10" db="EMBL/GenBank/DDBJ databases">
        <authorList>
            <person name="de Groot N.N."/>
        </authorList>
    </citation>
    <scope>NUCLEOTIDE SEQUENCE [LARGE SCALE GENOMIC DNA]</scope>
    <source>
        <strain evidence="2 3">ATCC 35958</strain>
    </source>
</reference>
<dbReference type="RefSeq" id="WP_091458154.1">
    <property type="nucleotide sequence ID" value="NZ_FOGD01000009.1"/>
</dbReference>
<proteinExistence type="predicted"/>
<evidence type="ECO:0000259" key="1">
    <source>
        <dbReference type="Pfam" id="PF05099"/>
    </source>
</evidence>
<dbReference type="Pfam" id="PF05099">
    <property type="entry name" value="TerB"/>
    <property type="match status" value="1"/>
</dbReference>
<gene>
    <name evidence="2" type="ORF">SAMN02982919_02501</name>
</gene>
<dbReference type="OrthoDB" id="8526975at2"/>
<dbReference type="Gene3D" id="1.10.3680.10">
    <property type="entry name" value="TerB-like"/>
    <property type="match status" value="1"/>
</dbReference>
<dbReference type="InterPro" id="IPR029024">
    <property type="entry name" value="TerB-like"/>
</dbReference>
<evidence type="ECO:0000313" key="2">
    <source>
        <dbReference type="EMBL" id="SER50554.1"/>
    </source>
</evidence>
<dbReference type="Proteomes" id="UP000199766">
    <property type="component" value="Unassembled WGS sequence"/>
</dbReference>
<protein>
    <submittedName>
        <fullName evidence="2">Tellurite resistance protein TerB</fullName>
    </submittedName>
</protein>
<feature type="domain" description="Co-chaperone DjlA N-terminal" evidence="1">
    <location>
        <begin position="15"/>
        <end position="125"/>
    </location>
</feature>
<dbReference type="STRING" id="180197.SAMN02982919_02501"/>
<keyword evidence="3" id="KW-1185">Reference proteome</keyword>
<evidence type="ECO:0000313" key="3">
    <source>
        <dbReference type="Proteomes" id="UP000199766"/>
    </source>
</evidence>
<dbReference type="AlphaFoldDB" id="A0A1H9PQT6"/>
<dbReference type="CDD" id="cd07177">
    <property type="entry name" value="terB_like"/>
    <property type="match status" value="1"/>
</dbReference>
<name>A0A1H9PQT6_9BURK</name>
<accession>A0A1H9PQT6</accession>
<dbReference type="EMBL" id="FOGD01000009">
    <property type="protein sequence ID" value="SER50554.1"/>
    <property type="molecule type" value="Genomic_DNA"/>
</dbReference>
<dbReference type="SUPFAM" id="SSF158682">
    <property type="entry name" value="TerB-like"/>
    <property type="match status" value="1"/>
</dbReference>
<sequence>MRHYEVDSPESVSRLLALTILADGGIDLAEMRLLQQSDLARQFGIEDAQFDRVMHEFCLDLMQSGKNQLELDRESIVQLLHDVRSPTLQRKLLRIMLDIVDADQSLVGSESILLAEAMMIWGVDMHHLSLNSTHPVSYCIPLYRRSPPSVQ</sequence>
<organism evidence="2 3">
    <name type="scientific">Giesbergeria anulus</name>
    <dbReference type="NCBI Taxonomy" id="180197"/>
    <lineage>
        <taxon>Bacteria</taxon>
        <taxon>Pseudomonadati</taxon>
        <taxon>Pseudomonadota</taxon>
        <taxon>Betaproteobacteria</taxon>
        <taxon>Burkholderiales</taxon>
        <taxon>Comamonadaceae</taxon>
        <taxon>Giesbergeria</taxon>
    </lineage>
</organism>
<dbReference type="InterPro" id="IPR007791">
    <property type="entry name" value="DjlA_N"/>
</dbReference>